<keyword evidence="1" id="KW-0378">Hydrolase</keyword>
<comment type="caution">
    <text evidence="3">The sequence shown here is derived from an EMBL/GenBank/DDBJ whole genome shotgun (WGS) entry which is preliminary data.</text>
</comment>
<dbReference type="AlphaFoldDB" id="A0A9C9EM83"/>
<feature type="domain" description="MurNAc-LAA" evidence="2">
    <location>
        <begin position="284"/>
        <end position="435"/>
    </location>
</feature>
<dbReference type="PANTHER" id="PTHR30404">
    <property type="entry name" value="N-ACETYLMURAMOYL-L-ALANINE AMIDASE"/>
    <property type="match status" value="1"/>
</dbReference>
<dbReference type="SMART" id="SM00646">
    <property type="entry name" value="Ami_3"/>
    <property type="match status" value="1"/>
</dbReference>
<evidence type="ECO:0000256" key="1">
    <source>
        <dbReference type="ARBA" id="ARBA00022801"/>
    </source>
</evidence>
<dbReference type="EMBL" id="DRIG01000062">
    <property type="protein sequence ID" value="HEC78644.1"/>
    <property type="molecule type" value="Genomic_DNA"/>
</dbReference>
<dbReference type="GO" id="GO:0030288">
    <property type="term" value="C:outer membrane-bounded periplasmic space"/>
    <property type="evidence" value="ECO:0007669"/>
    <property type="project" value="TreeGrafter"/>
</dbReference>
<name>A0A9C9EM83_UNCW3</name>
<dbReference type="Gene3D" id="3.40.630.40">
    <property type="entry name" value="Zn-dependent exopeptidases"/>
    <property type="match status" value="1"/>
</dbReference>
<dbReference type="SUPFAM" id="SSF55383">
    <property type="entry name" value="Copper amine oxidase, domain N"/>
    <property type="match status" value="1"/>
</dbReference>
<dbReference type="InterPro" id="IPR050695">
    <property type="entry name" value="N-acetylmuramoyl_amidase_3"/>
</dbReference>
<sequence>MIPFLFSLFCLLPHKYEITYNDNSILVEAEKVDFQNYVPLKPVADFLNLNYVLDNRTQRLYLTSGEDRLELIGGINTIFYDGLFKNMPFPPIFMKGEVYFPADEIIPIIGGVFEKLIFIKEIKEAPPIDKISLLTRGDSTIVKFSWKTPVDFDVQFFMKSAVIELDGRYKKERLKPVGAISAAKVIPYNTYTRLEFDVKDVNAYLERNNEVVFYHKISHKVNVIVIDPGHGGVDPGAVGRRGLYEKDANLSIAKYLRKLILDSLDIKVIMTRDKDKYISLKTRTNIANRNSADLFISIHCNASSKKSKMRGFETYFLSEARTNEARAVAMRENASLKFDGIEPTDVVSNILIDLAQTAYLEESNRFAEYIQESAEKHLSIPSRGVKQAGFYVLRGAFMPAVLVECAFISHPEEEKLLKQKSFRKKLAQCIFQGIKNYIIDYERRLNN</sequence>
<dbReference type="Proteomes" id="UP000885826">
    <property type="component" value="Unassembled WGS sequence"/>
</dbReference>
<evidence type="ECO:0000259" key="2">
    <source>
        <dbReference type="SMART" id="SM00646"/>
    </source>
</evidence>
<dbReference type="Pfam" id="PF01520">
    <property type="entry name" value="Amidase_3"/>
    <property type="match status" value="1"/>
</dbReference>
<dbReference type="CDD" id="cd02696">
    <property type="entry name" value="MurNAc-LAA"/>
    <property type="match status" value="1"/>
</dbReference>
<gene>
    <name evidence="3" type="ORF">ENI34_05825</name>
</gene>
<dbReference type="PANTHER" id="PTHR30404:SF0">
    <property type="entry name" value="N-ACETYLMURAMOYL-L-ALANINE AMIDASE AMIC"/>
    <property type="match status" value="1"/>
</dbReference>
<protein>
    <recommendedName>
        <fullName evidence="2">MurNAc-LAA domain-containing protein</fullName>
    </recommendedName>
</protein>
<evidence type="ECO:0000313" key="4">
    <source>
        <dbReference type="Proteomes" id="UP000885826"/>
    </source>
</evidence>
<dbReference type="FunFam" id="3.40.630.40:FF:000005">
    <property type="entry name" value="N-acetylmuramoyl-L-alanine amidase (AmiA)"/>
    <property type="match status" value="1"/>
</dbReference>
<dbReference type="InterPro" id="IPR002508">
    <property type="entry name" value="MurNAc-LAA_cat"/>
</dbReference>
<accession>A0A9C9EM83</accession>
<evidence type="ECO:0000313" key="3">
    <source>
        <dbReference type="EMBL" id="HEC78644.1"/>
    </source>
</evidence>
<dbReference type="SUPFAM" id="SSF53187">
    <property type="entry name" value="Zn-dependent exopeptidases"/>
    <property type="match status" value="1"/>
</dbReference>
<dbReference type="GO" id="GO:0008745">
    <property type="term" value="F:N-acetylmuramoyl-L-alanine amidase activity"/>
    <property type="evidence" value="ECO:0007669"/>
    <property type="project" value="InterPro"/>
</dbReference>
<organism evidence="3 4">
    <name type="scientific">candidate division WOR-3 bacterium</name>
    <dbReference type="NCBI Taxonomy" id="2052148"/>
    <lineage>
        <taxon>Bacteria</taxon>
        <taxon>Bacteria division WOR-3</taxon>
    </lineage>
</organism>
<reference evidence="3" key="1">
    <citation type="journal article" date="2020" name="mSystems">
        <title>Genome- and Community-Level Interaction Insights into Carbon Utilization and Element Cycling Functions of Hydrothermarchaeota in Hydrothermal Sediment.</title>
        <authorList>
            <person name="Zhou Z."/>
            <person name="Liu Y."/>
            <person name="Xu W."/>
            <person name="Pan J."/>
            <person name="Luo Z.H."/>
            <person name="Li M."/>
        </authorList>
    </citation>
    <scope>NUCLEOTIDE SEQUENCE</scope>
    <source>
        <strain evidence="3">HyVt-388</strain>
    </source>
</reference>
<dbReference type="GO" id="GO:0009253">
    <property type="term" value="P:peptidoglycan catabolic process"/>
    <property type="evidence" value="ECO:0007669"/>
    <property type="project" value="InterPro"/>
</dbReference>
<dbReference type="InterPro" id="IPR036582">
    <property type="entry name" value="Mao_N_sf"/>
</dbReference>
<proteinExistence type="predicted"/>